<dbReference type="SUPFAM" id="SSF46565">
    <property type="entry name" value="Chaperone J-domain"/>
    <property type="match status" value="1"/>
</dbReference>
<keyword evidence="2" id="KW-0812">Transmembrane</keyword>
<name>A0A5B8LMH3_9SPHN</name>
<evidence type="ECO:0000256" key="2">
    <source>
        <dbReference type="ARBA" id="ARBA00022692"/>
    </source>
</evidence>
<feature type="domain" description="J" evidence="6">
    <location>
        <begin position="43"/>
        <end position="96"/>
    </location>
</feature>
<dbReference type="CDD" id="cd06257">
    <property type="entry name" value="DnaJ"/>
    <property type="match status" value="1"/>
</dbReference>
<dbReference type="OrthoDB" id="9811070at2"/>
<evidence type="ECO:0000313" key="7">
    <source>
        <dbReference type="EMBL" id="QDZ08875.1"/>
    </source>
</evidence>
<dbReference type="PANTHER" id="PTHR12763:SF28">
    <property type="entry name" value="GEO10507P1-RELATED"/>
    <property type="match status" value="1"/>
</dbReference>
<keyword evidence="4" id="KW-0472">Membrane</keyword>
<comment type="similarity">
    <text evidence="5">Belongs to the TIM14 family.</text>
</comment>
<evidence type="ECO:0000259" key="6">
    <source>
        <dbReference type="PROSITE" id="PS50076"/>
    </source>
</evidence>
<dbReference type="Proteomes" id="UP000315673">
    <property type="component" value="Chromosome"/>
</dbReference>
<organism evidence="7 8">
    <name type="scientific">Sphingomonas panacisoli</name>
    <dbReference type="NCBI Taxonomy" id="1813879"/>
    <lineage>
        <taxon>Bacteria</taxon>
        <taxon>Pseudomonadati</taxon>
        <taxon>Pseudomonadota</taxon>
        <taxon>Alphaproteobacteria</taxon>
        <taxon>Sphingomonadales</taxon>
        <taxon>Sphingomonadaceae</taxon>
        <taxon>Sphingomonas</taxon>
    </lineage>
</organism>
<evidence type="ECO:0000313" key="8">
    <source>
        <dbReference type="Proteomes" id="UP000315673"/>
    </source>
</evidence>
<gene>
    <name evidence="7" type="ORF">FPZ24_16500</name>
</gene>
<proteinExistence type="inferred from homology"/>
<dbReference type="InterPro" id="IPR036869">
    <property type="entry name" value="J_dom_sf"/>
</dbReference>
<comment type="subcellular location">
    <subcellularLocation>
        <location evidence="1">Membrane</location>
        <topology evidence="1">Single-pass membrane protein</topology>
    </subcellularLocation>
</comment>
<dbReference type="PANTHER" id="PTHR12763">
    <property type="match status" value="1"/>
</dbReference>
<keyword evidence="3" id="KW-1133">Transmembrane helix</keyword>
<sequence length="96" mass="10441">MPKLLLAIAVAWFGWWLWQGPKRVHTTGRRRDVPAPPPPDRADALGILGLGASASDADIRAAHRRLLLAVHPDHGGSAELAQRVNAARDTLLKRSD</sequence>
<evidence type="ECO:0000256" key="4">
    <source>
        <dbReference type="ARBA" id="ARBA00023136"/>
    </source>
</evidence>
<evidence type="ECO:0000256" key="3">
    <source>
        <dbReference type="ARBA" id="ARBA00022989"/>
    </source>
</evidence>
<dbReference type="GO" id="GO:0016020">
    <property type="term" value="C:membrane"/>
    <property type="evidence" value="ECO:0007669"/>
    <property type="project" value="UniProtKB-SubCell"/>
</dbReference>
<dbReference type="Pfam" id="PF00226">
    <property type="entry name" value="DnaJ"/>
    <property type="match status" value="1"/>
</dbReference>
<accession>A0A5B8LMH3</accession>
<protein>
    <submittedName>
        <fullName evidence="7">J domain-containing protein</fullName>
    </submittedName>
</protein>
<keyword evidence="8" id="KW-1185">Reference proteome</keyword>
<evidence type="ECO:0000256" key="5">
    <source>
        <dbReference type="ARBA" id="ARBA00038105"/>
    </source>
</evidence>
<dbReference type="InterPro" id="IPR001623">
    <property type="entry name" value="DnaJ_domain"/>
</dbReference>
<dbReference type="KEGG" id="spai:FPZ24_16500"/>
<dbReference type="RefSeq" id="WP_146573850.1">
    <property type="nucleotide sequence ID" value="NZ_CP042306.1"/>
</dbReference>
<dbReference type="EMBL" id="CP042306">
    <property type="protein sequence ID" value="QDZ08875.1"/>
    <property type="molecule type" value="Genomic_DNA"/>
</dbReference>
<dbReference type="AlphaFoldDB" id="A0A5B8LMH3"/>
<dbReference type="Gene3D" id="1.10.287.110">
    <property type="entry name" value="DnaJ domain"/>
    <property type="match status" value="1"/>
</dbReference>
<dbReference type="PROSITE" id="PS50076">
    <property type="entry name" value="DNAJ_2"/>
    <property type="match status" value="1"/>
</dbReference>
<reference evidence="7 8" key="1">
    <citation type="submission" date="2019-07" db="EMBL/GenBank/DDBJ databases">
        <title>Full genome sequence of Sphingomonas sp. 4R-6-7(HKS19).</title>
        <authorList>
            <person name="Im W.-T."/>
        </authorList>
    </citation>
    <scope>NUCLEOTIDE SEQUENCE [LARGE SCALE GENOMIC DNA]</scope>
    <source>
        <strain evidence="7 8">HKS19</strain>
    </source>
</reference>
<dbReference type="SMART" id="SM00271">
    <property type="entry name" value="DnaJ"/>
    <property type="match status" value="1"/>
</dbReference>
<evidence type="ECO:0000256" key="1">
    <source>
        <dbReference type="ARBA" id="ARBA00004167"/>
    </source>
</evidence>